<evidence type="ECO:0000256" key="7">
    <source>
        <dbReference type="ARBA" id="ARBA00024536"/>
    </source>
</evidence>
<dbReference type="PANTHER" id="PTHR11108">
    <property type="entry name" value="FERROCHELATASE"/>
    <property type="match status" value="1"/>
</dbReference>
<proteinExistence type="inferred from homology"/>
<keyword evidence="5" id="KW-0456">Lyase</keyword>
<protein>
    <recommendedName>
        <fullName evidence="2">coproporphyrin ferrochelatase</fullName>
        <ecNumber evidence="2">4.99.1.9</ecNumber>
    </recommendedName>
</protein>
<evidence type="ECO:0000256" key="6">
    <source>
        <dbReference type="ARBA" id="ARBA00023244"/>
    </source>
</evidence>
<dbReference type="InterPro" id="IPR001015">
    <property type="entry name" value="Ferrochelatase"/>
</dbReference>
<comment type="caution">
    <text evidence="9">The sequence shown here is derived from an EMBL/GenBank/DDBJ whole genome shotgun (WGS) entry which is preliminary data.</text>
</comment>
<dbReference type="Pfam" id="PF00762">
    <property type="entry name" value="Ferrochelatase"/>
    <property type="match status" value="1"/>
</dbReference>
<evidence type="ECO:0000256" key="3">
    <source>
        <dbReference type="ARBA" id="ARBA00023004"/>
    </source>
</evidence>
<dbReference type="Proteomes" id="UP000886400">
    <property type="component" value="Unassembled WGS sequence"/>
</dbReference>
<evidence type="ECO:0000256" key="2">
    <source>
        <dbReference type="ARBA" id="ARBA00013215"/>
    </source>
</evidence>
<keyword evidence="6" id="KW-0627">Porphyrin biosynthesis</keyword>
<sequence length="278" mass="32237">MSITITNLGYISKRIESFSFLFRMFKDEHISNIKNPIPRHIFAGLMLNRAYSTCKILKKVPSPLLEITKSQAKKLQKILNVEVNYCFSYSKPLCTEKNTIMFPLYTVYSKTLYGSIFDKKPQKILPPLCTFKEFNAFYIQKLQNKCSLVNPQAVIFSNHSLPVSLAKKDSYEKDTYVFCNLIAKSLNLKEYYISFQSKLGPIKWLEPSTINVLKSLKDKSVLIVPVSFVSDNTETLFEIDHIYVQVAKDLNIKIERLECFNDSDDFVEVLSKILRRYI</sequence>
<gene>
    <name evidence="9" type="ORF">ENM99_02900</name>
</gene>
<comment type="similarity">
    <text evidence="1 8">Belongs to the ferrochelatase family.</text>
</comment>
<reference evidence="9" key="1">
    <citation type="journal article" date="2020" name="mSystems">
        <title>Genome- and Community-Level Interaction Insights into Carbon Utilization and Element Cycling Functions of Hydrothermarchaeota in Hydrothermal Sediment.</title>
        <authorList>
            <person name="Zhou Z."/>
            <person name="Liu Y."/>
            <person name="Xu W."/>
            <person name="Pan J."/>
            <person name="Luo Z.H."/>
            <person name="Li M."/>
        </authorList>
    </citation>
    <scope>NUCLEOTIDE SEQUENCE [LARGE SCALE GENOMIC DNA]</scope>
    <source>
        <strain evidence="9">SpSt-1135</strain>
    </source>
</reference>
<dbReference type="PANTHER" id="PTHR11108:SF1">
    <property type="entry name" value="FERROCHELATASE, MITOCHONDRIAL"/>
    <property type="match status" value="1"/>
</dbReference>
<keyword evidence="3" id="KW-0408">Iron</keyword>
<dbReference type="GO" id="GO:0004325">
    <property type="term" value="F:ferrochelatase activity"/>
    <property type="evidence" value="ECO:0007669"/>
    <property type="project" value="InterPro"/>
</dbReference>
<comment type="catalytic activity">
    <reaction evidence="7">
        <text>Fe-coproporphyrin III + 2 H(+) = coproporphyrin III + Fe(2+)</text>
        <dbReference type="Rhea" id="RHEA:49572"/>
        <dbReference type="ChEBI" id="CHEBI:15378"/>
        <dbReference type="ChEBI" id="CHEBI:29033"/>
        <dbReference type="ChEBI" id="CHEBI:68438"/>
        <dbReference type="ChEBI" id="CHEBI:131725"/>
        <dbReference type="EC" id="4.99.1.9"/>
    </reaction>
    <physiologicalReaction direction="right-to-left" evidence="7">
        <dbReference type="Rhea" id="RHEA:49574"/>
    </physiologicalReaction>
</comment>
<organism evidence="9">
    <name type="scientific">Desulfurella acetivorans</name>
    <dbReference type="NCBI Taxonomy" id="33002"/>
    <lineage>
        <taxon>Bacteria</taxon>
        <taxon>Pseudomonadati</taxon>
        <taxon>Campylobacterota</taxon>
        <taxon>Desulfurellia</taxon>
        <taxon>Desulfurellales</taxon>
        <taxon>Desulfurellaceae</taxon>
        <taxon>Desulfurella</taxon>
    </lineage>
</organism>
<evidence type="ECO:0000313" key="9">
    <source>
        <dbReference type="EMBL" id="HHS48793.1"/>
    </source>
</evidence>
<evidence type="ECO:0000256" key="8">
    <source>
        <dbReference type="RuleBase" id="RU004185"/>
    </source>
</evidence>
<dbReference type="GO" id="GO:0006783">
    <property type="term" value="P:heme biosynthetic process"/>
    <property type="evidence" value="ECO:0007669"/>
    <property type="project" value="UniProtKB-KW"/>
</dbReference>
<dbReference type="EMBL" id="DRZX01000140">
    <property type="protein sequence ID" value="HHS48793.1"/>
    <property type="molecule type" value="Genomic_DNA"/>
</dbReference>
<evidence type="ECO:0000256" key="1">
    <source>
        <dbReference type="ARBA" id="ARBA00007718"/>
    </source>
</evidence>
<dbReference type="InterPro" id="IPR033644">
    <property type="entry name" value="Ferrochelatase_C"/>
</dbReference>
<dbReference type="Gene3D" id="3.40.50.1400">
    <property type="match status" value="2"/>
</dbReference>
<name>A0A7C6EAN8_DESAE</name>
<evidence type="ECO:0000256" key="5">
    <source>
        <dbReference type="ARBA" id="ARBA00023239"/>
    </source>
</evidence>
<keyword evidence="4" id="KW-0350">Heme biosynthesis</keyword>
<dbReference type="EC" id="4.99.1.9" evidence="2"/>
<dbReference type="AlphaFoldDB" id="A0A7C6EAN8"/>
<dbReference type="CDD" id="cd00419">
    <property type="entry name" value="Ferrochelatase_C"/>
    <property type="match status" value="1"/>
</dbReference>
<accession>A0A7C6EAN8</accession>
<evidence type="ECO:0000256" key="4">
    <source>
        <dbReference type="ARBA" id="ARBA00023133"/>
    </source>
</evidence>
<dbReference type="SUPFAM" id="SSF53800">
    <property type="entry name" value="Chelatase"/>
    <property type="match status" value="1"/>
</dbReference>